<keyword evidence="8 15" id="KW-1133">Transmembrane helix</keyword>
<feature type="disulfide bond" evidence="14">
    <location>
        <begin position="97"/>
        <end position="106"/>
    </location>
</feature>
<dbReference type="EMBL" id="DS469612">
    <property type="protein sequence ID" value="EDO39158.1"/>
    <property type="molecule type" value="Genomic_DNA"/>
</dbReference>
<evidence type="ECO:0000313" key="16">
    <source>
        <dbReference type="EMBL" id="EDO39158.1"/>
    </source>
</evidence>
<dbReference type="Proteomes" id="UP000001593">
    <property type="component" value="Unassembled WGS sequence"/>
</dbReference>
<dbReference type="PANTHER" id="PTHR11616">
    <property type="entry name" value="SODIUM/CHLORIDE DEPENDENT TRANSPORTER"/>
    <property type="match status" value="1"/>
</dbReference>
<feature type="transmembrane region" description="Helical" evidence="15">
    <location>
        <begin position="178"/>
        <end position="205"/>
    </location>
</feature>
<keyword evidence="4 15" id="KW-0812">Transmembrane</keyword>
<dbReference type="PRINTS" id="PR00176">
    <property type="entry name" value="NANEUSMPORT"/>
</dbReference>
<protein>
    <recommendedName>
        <fullName evidence="18">Transporter</fullName>
    </recommendedName>
</protein>
<dbReference type="Pfam" id="PF00209">
    <property type="entry name" value="SNF"/>
    <property type="match status" value="1"/>
</dbReference>
<evidence type="ECO:0000256" key="6">
    <source>
        <dbReference type="ARBA" id="ARBA00022775"/>
    </source>
</evidence>
<feature type="binding site" evidence="13">
    <location>
        <position position="260"/>
    </location>
    <ligand>
        <name>Na(+)</name>
        <dbReference type="ChEBI" id="CHEBI:29101"/>
        <label>1</label>
    </ligand>
</feature>
<evidence type="ECO:0000256" key="11">
    <source>
        <dbReference type="ARBA" id="ARBA00023157"/>
    </source>
</evidence>
<dbReference type="GO" id="GO:0008504">
    <property type="term" value="F:monoamine transmembrane transporter activity"/>
    <property type="evidence" value="ECO:0007669"/>
    <property type="project" value="UniProtKB-ARBA"/>
</dbReference>
<evidence type="ECO:0000256" key="9">
    <source>
        <dbReference type="ARBA" id="ARBA00023053"/>
    </source>
</evidence>
<proteinExistence type="predicted"/>
<dbReference type="PROSITE" id="PS50267">
    <property type="entry name" value="NA_NEUROTRAN_SYMP_3"/>
    <property type="match status" value="1"/>
</dbReference>
<evidence type="ECO:0000256" key="12">
    <source>
        <dbReference type="ARBA" id="ARBA00023180"/>
    </source>
</evidence>
<dbReference type="InParanoid" id="A7SAX9"/>
<dbReference type="InterPro" id="IPR000175">
    <property type="entry name" value="Na/ntran_symport"/>
</dbReference>
<keyword evidence="7" id="KW-0769">Symport</keyword>
<keyword evidence="12" id="KW-0325">Glycoprotein</keyword>
<dbReference type="InterPro" id="IPR037272">
    <property type="entry name" value="SNS_sf"/>
</dbReference>
<feature type="binding site" evidence="13">
    <location>
        <position position="39"/>
    </location>
    <ligand>
        <name>Na(+)</name>
        <dbReference type="ChEBI" id="CHEBI:29101"/>
        <label>1</label>
    </ligand>
</feature>
<dbReference type="GO" id="GO:0046872">
    <property type="term" value="F:metal ion binding"/>
    <property type="evidence" value="ECO:0007669"/>
    <property type="project" value="UniProtKB-KW"/>
</dbReference>
<evidence type="ECO:0000256" key="5">
    <source>
        <dbReference type="ARBA" id="ARBA00022723"/>
    </source>
</evidence>
<evidence type="ECO:0000256" key="14">
    <source>
        <dbReference type="PIRSR" id="PIRSR600175-2"/>
    </source>
</evidence>
<feature type="transmembrane region" description="Helical" evidence="15">
    <location>
        <begin position="28"/>
        <end position="45"/>
    </location>
</feature>
<feature type="transmembrane region" description="Helical" evidence="15">
    <location>
        <begin position="57"/>
        <end position="85"/>
    </location>
</feature>
<comment type="subcellular location">
    <subcellularLocation>
        <location evidence="1">Cell membrane</location>
        <topology evidence="1">Multi-pass membrane protein</topology>
    </subcellularLocation>
</comment>
<keyword evidence="3" id="KW-1003">Cell membrane</keyword>
<evidence type="ECO:0000256" key="2">
    <source>
        <dbReference type="ARBA" id="ARBA00022448"/>
    </source>
</evidence>
<evidence type="ECO:0000256" key="13">
    <source>
        <dbReference type="PIRSR" id="PIRSR600175-1"/>
    </source>
</evidence>
<keyword evidence="10 15" id="KW-0472">Membrane</keyword>
<evidence type="ECO:0000256" key="10">
    <source>
        <dbReference type="ARBA" id="ARBA00023136"/>
    </source>
</evidence>
<feature type="binding site" evidence="13">
    <location>
        <position position="36"/>
    </location>
    <ligand>
        <name>Na(+)</name>
        <dbReference type="ChEBI" id="CHEBI:29101"/>
        <label>1</label>
    </ligand>
</feature>
<evidence type="ECO:0000313" key="17">
    <source>
        <dbReference type="Proteomes" id="UP000001593"/>
    </source>
</evidence>
<evidence type="ECO:0000256" key="4">
    <source>
        <dbReference type="ARBA" id="ARBA00022692"/>
    </source>
</evidence>
<dbReference type="GO" id="GO:0006836">
    <property type="term" value="P:neurotransmitter transport"/>
    <property type="evidence" value="ECO:0007669"/>
    <property type="project" value="UniProtKB-KW"/>
</dbReference>
<feature type="binding site" evidence="13">
    <location>
        <position position="325"/>
    </location>
    <ligand>
        <name>Na(+)</name>
        <dbReference type="ChEBI" id="CHEBI:29101"/>
        <label>1</label>
    </ligand>
</feature>
<gene>
    <name evidence="16" type="ORF">NEMVEDRAFT_v1g209454</name>
</gene>
<sequence>MTQEKSVEAPTELDVETRPSRERWDRKIEFMFACIGFAVGYGNFWRFPYMCFKNGGGIGLTSMMLCFLVAIYYNVILAWSLYYLYYSFFAEVPWVGCNHPWNTPDCYVHNASAVNAAGVSSSREFLIYKVLEITKGIDEPGGLNVHLTVCLLVAWVLVYFCIWRGIKTTGKVVYVTATLPFIILIVFFIRGVTLPGSLNGILYFITPEWKRLKDPKVWVDASSQILYSLAIGFGVLTGFASYNNRKNNIYRDAMVISLVNCCTSIFAGFVIFSIVGHMAHIQDKSVSEVASQGPGLVFIVYPAALALLPLPQLWAVIFFLMMIALGLDSQFGQVEVIAQAMIEQWPQRLKHHRELVNLAICLVLFLLGLSCVSKGGMYVFNLFDSFSCGISLLFLVTFELIVIGWIYGARRYANDITRTIGRSVPLWWVLCWKYFSLIMVLGILVFSLIKYKHITYEGQEYPAWSEGVGWFLALCSMIIIPGTMFFRLYHAEGTFVQVKHV</sequence>
<dbReference type="SUPFAM" id="SSF161070">
    <property type="entry name" value="SNF-like"/>
    <property type="match status" value="1"/>
</dbReference>
<dbReference type="GO" id="GO:0035725">
    <property type="term" value="P:sodium ion transmembrane transport"/>
    <property type="evidence" value="ECO:0000318"/>
    <property type="project" value="GO_Central"/>
</dbReference>
<feature type="transmembrane region" description="Helical" evidence="15">
    <location>
        <begin position="299"/>
        <end position="325"/>
    </location>
</feature>
<accession>A7SAX9</accession>
<reference evidence="16 17" key="1">
    <citation type="journal article" date="2007" name="Science">
        <title>Sea anemone genome reveals ancestral eumetazoan gene repertoire and genomic organization.</title>
        <authorList>
            <person name="Putnam N.H."/>
            <person name="Srivastava M."/>
            <person name="Hellsten U."/>
            <person name="Dirks B."/>
            <person name="Chapman J."/>
            <person name="Salamov A."/>
            <person name="Terry A."/>
            <person name="Shapiro H."/>
            <person name="Lindquist E."/>
            <person name="Kapitonov V.V."/>
            <person name="Jurka J."/>
            <person name="Genikhovich G."/>
            <person name="Grigoriev I.V."/>
            <person name="Lucas S.M."/>
            <person name="Steele R.E."/>
            <person name="Finnerty J.R."/>
            <person name="Technau U."/>
            <person name="Martindale M.Q."/>
            <person name="Rokhsar D.S."/>
        </authorList>
    </citation>
    <scope>NUCLEOTIDE SEQUENCE [LARGE SCALE GENOMIC DNA]</scope>
    <source>
        <strain evidence="17">CH2 X CH6</strain>
    </source>
</reference>
<feature type="transmembrane region" description="Helical" evidence="15">
    <location>
        <begin position="427"/>
        <end position="449"/>
    </location>
</feature>
<evidence type="ECO:0000256" key="7">
    <source>
        <dbReference type="ARBA" id="ARBA00022847"/>
    </source>
</evidence>
<feature type="transmembrane region" description="Helical" evidence="15">
    <location>
        <begin position="386"/>
        <end position="407"/>
    </location>
</feature>
<keyword evidence="11 14" id="KW-1015">Disulfide bond</keyword>
<feature type="transmembrane region" description="Helical" evidence="15">
    <location>
        <begin position="254"/>
        <end position="279"/>
    </location>
</feature>
<feature type="transmembrane region" description="Helical" evidence="15">
    <location>
        <begin position="145"/>
        <end position="166"/>
    </location>
</feature>
<dbReference type="PhylomeDB" id="A7SAX9"/>
<feature type="binding site" evidence="13">
    <location>
        <position position="43"/>
    </location>
    <ligand>
        <name>Na(+)</name>
        <dbReference type="ChEBI" id="CHEBI:29101"/>
        <label>1</label>
    </ligand>
</feature>
<dbReference type="GO" id="GO:0005886">
    <property type="term" value="C:plasma membrane"/>
    <property type="evidence" value="ECO:0000318"/>
    <property type="project" value="GO_Central"/>
</dbReference>
<dbReference type="AlphaFoldDB" id="A7SAX9"/>
<dbReference type="HOGENOM" id="CLU_006855_9_0_1"/>
<keyword evidence="2" id="KW-0813">Transport</keyword>
<keyword evidence="6" id="KW-0532">Neurotransmitter transport</keyword>
<dbReference type="GO" id="GO:0006865">
    <property type="term" value="P:amino acid transport"/>
    <property type="evidence" value="ECO:0000318"/>
    <property type="project" value="GO_Central"/>
</dbReference>
<keyword evidence="5 13" id="KW-0479">Metal-binding</keyword>
<keyword evidence="17" id="KW-1185">Reference proteome</keyword>
<evidence type="ECO:0000256" key="15">
    <source>
        <dbReference type="SAM" id="Phobius"/>
    </source>
</evidence>
<evidence type="ECO:0000256" key="3">
    <source>
        <dbReference type="ARBA" id="ARBA00022475"/>
    </source>
</evidence>
<evidence type="ECO:0008006" key="18">
    <source>
        <dbReference type="Google" id="ProtNLM"/>
    </source>
</evidence>
<name>A7SAX9_NEMVE</name>
<feature type="transmembrane region" description="Helical" evidence="15">
    <location>
        <begin position="225"/>
        <end position="242"/>
    </location>
</feature>
<feature type="binding site" evidence="13">
    <location>
        <position position="38"/>
    </location>
    <ligand>
        <name>Na(+)</name>
        <dbReference type="ChEBI" id="CHEBI:29101"/>
        <label>1</label>
    </ligand>
</feature>
<dbReference type="eggNOG" id="KOG3660">
    <property type="taxonomic scope" value="Eukaryota"/>
</dbReference>
<feature type="transmembrane region" description="Helical" evidence="15">
    <location>
        <begin position="355"/>
        <end position="380"/>
    </location>
</feature>
<dbReference type="PANTHER" id="PTHR11616:SF320">
    <property type="entry name" value="SODIUM-DEPENDENT NORADRENALINE TRANSPORTER"/>
    <property type="match status" value="1"/>
</dbReference>
<dbReference type="GO" id="GO:0090493">
    <property type="term" value="P:catecholamine uptake"/>
    <property type="evidence" value="ECO:0007669"/>
    <property type="project" value="UniProtKB-ARBA"/>
</dbReference>
<feature type="binding site" evidence="13">
    <location>
        <position position="328"/>
    </location>
    <ligand>
        <name>Na(+)</name>
        <dbReference type="ChEBI" id="CHEBI:29101"/>
        <label>1</label>
    </ligand>
</feature>
<evidence type="ECO:0000256" key="8">
    <source>
        <dbReference type="ARBA" id="ARBA00022989"/>
    </source>
</evidence>
<feature type="binding site" evidence="13">
    <location>
        <position position="329"/>
    </location>
    <ligand>
        <name>Na(+)</name>
        <dbReference type="ChEBI" id="CHEBI:29101"/>
        <label>1</label>
    </ligand>
</feature>
<feature type="transmembrane region" description="Helical" evidence="15">
    <location>
        <begin position="469"/>
        <end position="489"/>
    </location>
</feature>
<keyword evidence="9 13" id="KW-0915">Sodium</keyword>
<feature type="binding site" evidence="13">
    <location>
        <position position="228"/>
    </location>
    <ligand>
        <name>Na(+)</name>
        <dbReference type="ChEBI" id="CHEBI:29101"/>
        <label>1</label>
    </ligand>
</feature>
<dbReference type="GO" id="GO:0015378">
    <property type="term" value="F:sodium:chloride symporter activity"/>
    <property type="evidence" value="ECO:0007669"/>
    <property type="project" value="UniProtKB-ARBA"/>
</dbReference>
<evidence type="ECO:0000256" key="1">
    <source>
        <dbReference type="ARBA" id="ARBA00004651"/>
    </source>
</evidence>
<organism evidence="16 17">
    <name type="scientific">Nematostella vectensis</name>
    <name type="common">Starlet sea anemone</name>
    <dbReference type="NCBI Taxonomy" id="45351"/>
    <lineage>
        <taxon>Eukaryota</taxon>
        <taxon>Metazoa</taxon>
        <taxon>Cnidaria</taxon>
        <taxon>Anthozoa</taxon>
        <taxon>Hexacorallia</taxon>
        <taxon>Actiniaria</taxon>
        <taxon>Edwardsiidae</taxon>
        <taxon>Nematostella</taxon>
    </lineage>
</organism>